<protein>
    <recommendedName>
        <fullName evidence="5">GPI anchored serine-threonine rich protein</fullName>
    </recommendedName>
</protein>
<dbReference type="RefSeq" id="XP_070890423.1">
    <property type="nucleotide sequence ID" value="XM_071028006.1"/>
</dbReference>
<keyword evidence="4" id="KW-1185">Reference proteome</keyword>
<evidence type="ECO:0000256" key="2">
    <source>
        <dbReference type="SAM" id="SignalP"/>
    </source>
</evidence>
<evidence type="ECO:0000313" key="3">
    <source>
        <dbReference type="EMBL" id="KAL2871444.1"/>
    </source>
</evidence>
<feature type="region of interest" description="Disordered" evidence="1">
    <location>
        <begin position="116"/>
        <end position="147"/>
    </location>
</feature>
<name>A0ABR4M4D5_9EURO</name>
<organism evidence="3 4">
    <name type="scientific">Aspergillus lucknowensis</name>
    <dbReference type="NCBI Taxonomy" id="176173"/>
    <lineage>
        <taxon>Eukaryota</taxon>
        <taxon>Fungi</taxon>
        <taxon>Dikarya</taxon>
        <taxon>Ascomycota</taxon>
        <taxon>Pezizomycotina</taxon>
        <taxon>Eurotiomycetes</taxon>
        <taxon>Eurotiomycetidae</taxon>
        <taxon>Eurotiales</taxon>
        <taxon>Aspergillaceae</taxon>
        <taxon>Aspergillus</taxon>
        <taxon>Aspergillus subgen. Nidulantes</taxon>
    </lineage>
</organism>
<evidence type="ECO:0000313" key="4">
    <source>
        <dbReference type="Proteomes" id="UP001610432"/>
    </source>
</evidence>
<keyword evidence="2" id="KW-0732">Signal</keyword>
<proteinExistence type="predicted"/>
<dbReference type="Proteomes" id="UP001610432">
    <property type="component" value="Unassembled WGS sequence"/>
</dbReference>
<feature type="compositionally biased region" description="Acidic residues" evidence="1">
    <location>
        <begin position="138"/>
        <end position="147"/>
    </location>
</feature>
<feature type="compositionally biased region" description="Low complexity" evidence="1">
    <location>
        <begin position="116"/>
        <end position="137"/>
    </location>
</feature>
<accession>A0ABR4M4D5</accession>
<feature type="signal peptide" evidence="2">
    <location>
        <begin position="1"/>
        <end position="18"/>
    </location>
</feature>
<evidence type="ECO:0000256" key="1">
    <source>
        <dbReference type="SAM" id="MobiDB-lite"/>
    </source>
</evidence>
<sequence length="180" mass="19318">MHASVLFLGAMLGSHAVASHLVMPLKRQTGNAFDPTEDEGCDPSWPRCGNTDFCYNTAEDYTCCPAQEHVCPPGTFCMQPPYCCFDEYDPETCAEEFGIPLEPTSTPTRSTPLIPTYTSSPTSTPTTTSSSVVPPTETETETETEMPEMPEFTDAASAKVAGGAVALLGWVGIFFGNILI</sequence>
<dbReference type="GeneID" id="98143078"/>
<reference evidence="3 4" key="1">
    <citation type="submission" date="2024-07" db="EMBL/GenBank/DDBJ databases">
        <title>Section-level genome sequencing and comparative genomics of Aspergillus sections Usti and Cavernicolus.</title>
        <authorList>
            <consortium name="Lawrence Berkeley National Laboratory"/>
            <person name="Nybo J.L."/>
            <person name="Vesth T.C."/>
            <person name="Theobald S."/>
            <person name="Frisvad J.C."/>
            <person name="Larsen T.O."/>
            <person name="Kjaerboelling I."/>
            <person name="Rothschild-Mancinelli K."/>
            <person name="Lyhne E.K."/>
            <person name="Kogle M.E."/>
            <person name="Barry K."/>
            <person name="Clum A."/>
            <person name="Na H."/>
            <person name="Ledsgaard L."/>
            <person name="Lin J."/>
            <person name="Lipzen A."/>
            <person name="Kuo A."/>
            <person name="Riley R."/>
            <person name="Mondo S."/>
            <person name="Labutti K."/>
            <person name="Haridas S."/>
            <person name="Pangalinan J."/>
            <person name="Salamov A.A."/>
            <person name="Simmons B.A."/>
            <person name="Magnuson J.K."/>
            <person name="Chen J."/>
            <person name="Drula E."/>
            <person name="Henrissat B."/>
            <person name="Wiebenga A."/>
            <person name="Lubbers R.J."/>
            <person name="Gomes A.C."/>
            <person name="Macurrencykelacurrency M.R."/>
            <person name="Stajich J."/>
            <person name="Grigoriev I.V."/>
            <person name="Mortensen U.H."/>
            <person name="De Vries R.P."/>
            <person name="Baker S.E."/>
            <person name="Andersen M.R."/>
        </authorList>
    </citation>
    <scope>NUCLEOTIDE SEQUENCE [LARGE SCALE GENOMIC DNA]</scope>
    <source>
        <strain evidence="3 4">CBS 449.75</strain>
    </source>
</reference>
<comment type="caution">
    <text evidence="3">The sequence shown here is derived from an EMBL/GenBank/DDBJ whole genome shotgun (WGS) entry which is preliminary data.</text>
</comment>
<feature type="chain" id="PRO_5046540335" description="GPI anchored serine-threonine rich protein" evidence="2">
    <location>
        <begin position="19"/>
        <end position="180"/>
    </location>
</feature>
<gene>
    <name evidence="3" type="ORF">BJX67DRAFT_342247</name>
</gene>
<dbReference type="EMBL" id="JBFXLQ010000003">
    <property type="protein sequence ID" value="KAL2871444.1"/>
    <property type="molecule type" value="Genomic_DNA"/>
</dbReference>
<evidence type="ECO:0008006" key="5">
    <source>
        <dbReference type="Google" id="ProtNLM"/>
    </source>
</evidence>